<organism evidence="1">
    <name type="scientific">Arundo donax</name>
    <name type="common">Giant reed</name>
    <name type="synonym">Donax arundinaceus</name>
    <dbReference type="NCBI Taxonomy" id="35708"/>
    <lineage>
        <taxon>Eukaryota</taxon>
        <taxon>Viridiplantae</taxon>
        <taxon>Streptophyta</taxon>
        <taxon>Embryophyta</taxon>
        <taxon>Tracheophyta</taxon>
        <taxon>Spermatophyta</taxon>
        <taxon>Magnoliopsida</taxon>
        <taxon>Liliopsida</taxon>
        <taxon>Poales</taxon>
        <taxon>Poaceae</taxon>
        <taxon>PACMAD clade</taxon>
        <taxon>Arundinoideae</taxon>
        <taxon>Arundineae</taxon>
        <taxon>Arundo</taxon>
    </lineage>
</organism>
<proteinExistence type="predicted"/>
<evidence type="ECO:0000313" key="1">
    <source>
        <dbReference type="EMBL" id="JAD47931.1"/>
    </source>
</evidence>
<accession>A0A0A9AA20</accession>
<name>A0A0A9AA20_ARUDO</name>
<protein>
    <submittedName>
        <fullName evidence="1">Uncharacterized protein</fullName>
    </submittedName>
</protein>
<dbReference type="EMBL" id="GBRH01249964">
    <property type="protein sequence ID" value="JAD47931.1"/>
    <property type="molecule type" value="Transcribed_RNA"/>
</dbReference>
<dbReference type="AlphaFoldDB" id="A0A0A9AA20"/>
<sequence length="39" mass="4721">MEGCRHTNYSCPFSLWVDDRSLIQNEQMDWILMIEHQPP</sequence>
<reference evidence="1" key="2">
    <citation type="journal article" date="2015" name="Data Brief">
        <title>Shoot transcriptome of the giant reed, Arundo donax.</title>
        <authorList>
            <person name="Barrero R.A."/>
            <person name="Guerrero F.D."/>
            <person name="Moolhuijzen P."/>
            <person name="Goolsby J.A."/>
            <person name="Tidwell J."/>
            <person name="Bellgard S.E."/>
            <person name="Bellgard M.I."/>
        </authorList>
    </citation>
    <scope>NUCLEOTIDE SEQUENCE</scope>
    <source>
        <tissue evidence="1">Shoot tissue taken approximately 20 cm above the soil surface</tissue>
    </source>
</reference>
<reference evidence="1" key="1">
    <citation type="submission" date="2014-09" db="EMBL/GenBank/DDBJ databases">
        <authorList>
            <person name="Magalhaes I.L.F."/>
            <person name="Oliveira U."/>
            <person name="Santos F.R."/>
            <person name="Vidigal T.H.D.A."/>
            <person name="Brescovit A.D."/>
            <person name="Santos A.J."/>
        </authorList>
    </citation>
    <scope>NUCLEOTIDE SEQUENCE</scope>
    <source>
        <tissue evidence="1">Shoot tissue taken approximately 20 cm above the soil surface</tissue>
    </source>
</reference>